<name>A0A7Z6XUN4_PSESF</name>
<evidence type="ECO:0000313" key="1">
    <source>
        <dbReference type="EMBL" id="RMP76445.1"/>
    </source>
</evidence>
<gene>
    <name evidence="1" type="ORF">ALQ15_113944</name>
</gene>
<organism evidence="1 2">
    <name type="scientific">Pseudomonas syringae pv. actinidiae</name>
    <dbReference type="NCBI Taxonomy" id="103796"/>
    <lineage>
        <taxon>Bacteria</taxon>
        <taxon>Pseudomonadati</taxon>
        <taxon>Pseudomonadota</taxon>
        <taxon>Gammaproteobacteria</taxon>
        <taxon>Pseudomonadales</taxon>
        <taxon>Pseudomonadaceae</taxon>
        <taxon>Pseudomonas</taxon>
        <taxon>Pseudomonas syringae</taxon>
    </lineage>
</organism>
<comment type="caution">
    <text evidence="1">The sequence shown here is derived from an EMBL/GenBank/DDBJ whole genome shotgun (WGS) entry which is preliminary data.</text>
</comment>
<reference evidence="1 2" key="1">
    <citation type="submission" date="2018-08" db="EMBL/GenBank/DDBJ databases">
        <title>Recombination of ecologically and evolutionarily significant loci maintains genetic cohesion in the Pseudomonas syringae species complex.</title>
        <authorList>
            <person name="Dillon M."/>
            <person name="Thakur S."/>
            <person name="Almeida R.N.D."/>
            <person name="Weir B.S."/>
            <person name="Guttman D.S."/>
        </authorList>
    </citation>
    <scope>NUCLEOTIDE SEQUENCE [LARGE SCALE GENOMIC DNA]</scope>
    <source>
        <strain evidence="1 2">ICMP 19589</strain>
    </source>
</reference>
<dbReference type="EMBL" id="RBQT01000131">
    <property type="protein sequence ID" value="RMP76445.1"/>
    <property type="molecule type" value="Genomic_DNA"/>
</dbReference>
<dbReference type="Proteomes" id="UP000282289">
    <property type="component" value="Unassembled WGS sequence"/>
</dbReference>
<accession>A0A7Z6XUN4</accession>
<sequence length="190" mass="20611">MRDRKRSCSGVNGSLTTDLFSEGTRMGISRHLANIRGLAAITLVTATMTACSTGGSNPLDTLTGDYKYAPDYIRANIIARKSTKEQIRQAFGAPYSAQDNVSDNSSEWYYDRNESGLNSLTKMAVKYSNRYGSGDAASTLLQGQSRMGDAQEIMGDASTLSGTQATGRKASITRIFIKFKGNVVERFTTD</sequence>
<evidence type="ECO:0008006" key="3">
    <source>
        <dbReference type="Google" id="ProtNLM"/>
    </source>
</evidence>
<evidence type="ECO:0000313" key="2">
    <source>
        <dbReference type="Proteomes" id="UP000282289"/>
    </source>
</evidence>
<protein>
    <recommendedName>
        <fullName evidence="3">Outer membrane protein assembly factor BamE</fullName>
    </recommendedName>
</protein>
<dbReference type="AlphaFoldDB" id="A0A7Z6XUN4"/>
<proteinExistence type="predicted"/>